<dbReference type="PANTHER" id="PTHR30572">
    <property type="entry name" value="MEMBRANE COMPONENT OF TRANSPORTER-RELATED"/>
    <property type="match status" value="1"/>
</dbReference>
<comment type="subcellular location">
    <subcellularLocation>
        <location evidence="1">Cell membrane</location>
        <topology evidence="1">Multi-pass membrane protein</topology>
    </subcellularLocation>
</comment>
<proteinExistence type="inferred from homology"/>
<evidence type="ECO:0000256" key="4">
    <source>
        <dbReference type="ARBA" id="ARBA00022989"/>
    </source>
</evidence>
<name>A0A6P2CUL2_9BACT</name>
<evidence type="ECO:0000256" key="3">
    <source>
        <dbReference type="ARBA" id="ARBA00022692"/>
    </source>
</evidence>
<dbReference type="EMBL" id="LR593886">
    <property type="protein sequence ID" value="VTR92671.1"/>
    <property type="molecule type" value="Genomic_DNA"/>
</dbReference>
<feature type="region of interest" description="Disordered" evidence="7">
    <location>
        <begin position="271"/>
        <end position="291"/>
    </location>
</feature>
<evidence type="ECO:0000259" key="9">
    <source>
        <dbReference type="Pfam" id="PF02687"/>
    </source>
</evidence>
<evidence type="ECO:0000256" key="6">
    <source>
        <dbReference type="ARBA" id="ARBA00038076"/>
    </source>
</evidence>
<keyword evidence="5 8" id="KW-0472">Membrane</keyword>
<evidence type="ECO:0000256" key="7">
    <source>
        <dbReference type="SAM" id="MobiDB-lite"/>
    </source>
</evidence>
<evidence type="ECO:0000256" key="8">
    <source>
        <dbReference type="SAM" id="Phobius"/>
    </source>
</evidence>
<keyword evidence="3 8" id="KW-0812">Transmembrane</keyword>
<dbReference type="Pfam" id="PF02687">
    <property type="entry name" value="FtsX"/>
    <property type="match status" value="1"/>
</dbReference>
<gene>
    <name evidence="11" type="ORF">SOIL9_50430</name>
</gene>
<reference evidence="11 12" key="1">
    <citation type="submission" date="2019-05" db="EMBL/GenBank/DDBJ databases">
        <authorList>
            <consortium name="Science for Life Laboratories"/>
        </authorList>
    </citation>
    <scope>NUCLEOTIDE SEQUENCE [LARGE SCALE GENOMIC DNA]</scope>
    <source>
        <strain evidence="11">Soil9</strain>
    </source>
</reference>
<dbReference type="InterPro" id="IPR025857">
    <property type="entry name" value="MacB_PCD"/>
</dbReference>
<dbReference type="InterPro" id="IPR003838">
    <property type="entry name" value="ABC3_permease_C"/>
</dbReference>
<feature type="domain" description="MacB-like periplasmic core" evidence="10">
    <location>
        <begin position="21"/>
        <end position="218"/>
    </location>
</feature>
<dbReference type="GO" id="GO:0005886">
    <property type="term" value="C:plasma membrane"/>
    <property type="evidence" value="ECO:0007669"/>
    <property type="project" value="UniProtKB-SubCell"/>
</dbReference>
<sequence>MNFVQLLKFALGGLWRQKVRTSLTLVGVTVGTCALAFSVSLGLGLRAFIDTEFKGRDDFWRVVVRADDAPPDESTIPPEKITVQGSMSDERRARIREALVDRYQHARSPRPATRLLTPDKLDAIAHIPGVAEIRTYRTGDGRVWIDSSETPASALSVSGRLDDLAPRLLAGRLPSAPDAEEIVVSEYALYQLGIRDDVDLERAVGRTVKLDVGGVKQSQATTMARAMLGPLPTGELTRGQVQVLEKIAAALPKKLSAFDLSIAEQLELQKLLTPPTEPSDERPGESGKTASGTFRICGVVSRLTRDERKKTTPLDSWELTQGEVFLPPTTGDKLFGKLPWQKEGGFYSADVRVTPGSELPSIVSQIEAMGFRAHSGAKWFAAAKREVTLIAAGLNLFAFIALFVASVGITNTLVTSVVERTGEIGILRAVGATRGQVMGLFLTEGALIGCAGAVFGLALAFGLTIWADKWVQTLIAGQMDGHKMLSTTIFVFPWWLWAGSVCFAVAVTTLAALYPARRASQIHPIEALRYG</sequence>
<comment type="similarity">
    <text evidence="6">Belongs to the ABC-4 integral membrane protein family.</text>
</comment>
<evidence type="ECO:0008006" key="13">
    <source>
        <dbReference type="Google" id="ProtNLM"/>
    </source>
</evidence>
<feature type="transmembrane region" description="Helical" evidence="8">
    <location>
        <begin position="387"/>
        <end position="409"/>
    </location>
</feature>
<keyword evidence="12" id="KW-1185">Reference proteome</keyword>
<feature type="domain" description="ABC3 transporter permease C-terminal" evidence="9">
    <location>
        <begin position="395"/>
        <end position="524"/>
    </location>
</feature>
<dbReference type="KEGG" id="gms:SOIL9_50430"/>
<organism evidence="11 12">
    <name type="scientific">Gemmata massiliana</name>
    <dbReference type="NCBI Taxonomy" id="1210884"/>
    <lineage>
        <taxon>Bacteria</taxon>
        <taxon>Pseudomonadati</taxon>
        <taxon>Planctomycetota</taxon>
        <taxon>Planctomycetia</taxon>
        <taxon>Gemmatales</taxon>
        <taxon>Gemmataceae</taxon>
        <taxon>Gemmata</taxon>
    </lineage>
</organism>
<dbReference type="PANTHER" id="PTHR30572:SF4">
    <property type="entry name" value="ABC TRANSPORTER PERMEASE YTRF"/>
    <property type="match status" value="1"/>
</dbReference>
<evidence type="ECO:0000256" key="1">
    <source>
        <dbReference type="ARBA" id="ARBA00004651"/>
    </source>
</evidence>
<dbReference type="InterPro" id="IPR050250">
    <property type="entry name" value="Macrolide_Exporter_MacB"/>
</dbReference>
<dbReference type="Proteomes" id="UP000464178">
    <property type="component" value="Chromosome"/>
</dbReference>
<keyword evidence="4 8" id="KW-1133">Transmembrane helix</keyword>
<evidence type="ECO:0000256" key="2">
    <source>
        <dbReference type="ARBA" id="ARBA00022475"/>
    </source>
</evidence>
<evidence type="ECO:0000259" key="10">
    <source>
        <dbReference type="Pfam" id="PF12704"/>
    </source>
</evidence>
<evidence type="ECO:0000256" key="5">
    <source>
        <dbReference type="ARBA" id="ARBA00023136"/>
    </source>
</evidence>
<evidence type="ECO:0000313" key="12">
    <source>
        <dbReference type="Proteomes" id="UP000464178"/>
    </source>
</evidence>
<feature type="transmembrane region" description="Helical" evidence="8">
    <location>
        <begin position="26"/>
        <end position="49"/>
    </location>
</feature>
<feature type="transmembrane region" description="Helical" evidence="8">
    <location>
        <begin position="446"/>
        <end position="467"/>
    </location>
</feature>
<feature type="transmembrane region" description="Helical" evidence="8">
    <location>
        <begin position="488"/>
        <end position="514"/>
    </location>
</feature>
<dbReference type="RefSeq" id="WP_162667501.1">
    <property type="nucleotide sequence ID" value="NZ_LR593886.1"/>
</dbReference>
<dbReference type="GO" id="GO:0022857">
    <property type="term" value="F:transmembrane transporter activity"/>
    <property type="evidence" value="ECO:0007669"/>
    <property type="project" value="TreeGrafter"/>
</dbReference>
<protein>
    <recommendedName>
        <fullName evidence="13">ABC3 transporter permease protein domain-containing protein</fullName>
    </recommendedName>
</protein>
<keyword evidence="2" id="KW-1003">Cell membrane</keyword>
<dbReference type="Pfam" id="PF12704">
    <property type="entry name" value="MacB_PCD"/>
    <property type="match status" value="1"/>
</dbReference>
<evidence type="ECO:0000313" key="11">
    <source>
        <dbReference type="EMBL" id="VTR92671.1"/>
    </source>
</evidence>
<accession>A0A6P2CUL2</accession>
<dbReference type="AlphaFoldDB" id="A0A6P2CUL2"/>